<dbReference type="PROSITE" id="PS51406">
    <property type="entry name" value="FIBRINOGEN_C_2"/>
    <property type="match status" value="1"/>
</dbReference>
<reference evidence="12" key="1">
    <citation type="journal article" date="2006" name="Science">
        <title>Ancient noncoding elements conserved in the human genome.</title>
        <authorList>
            <person name="Venkatesh B."/>
            <person name="Kirkness E.F."/>
            <person name="Loh Y.H."/>
            <person name="Halpern A.L."/>
            <person name="Lee A.P."/>
            <person name="Johnson J."/>
            <person name="Dandona N."/>
            <person name="Viswanathan L.D."/>
            <person name="Tay A."/>
            <person name="Venter J.C."/>
            <person name="Strausberg R.L."/>
            <person name="Brenner S."/>
        </authorList>
    </citation>
    <scope>NUCLEOTIDE SEQUENCE [LARGE SCALE GENOMIC DNA]</scope>
</reference>
<keyword evidence="3 9" id="KW-0732">Signal</keyword>
<reference evidence="12" key="2">
    <citation type="journal article" date="2007" name="PLoS Biol.">
        <title>Survey sequencing and comparative analysis of the elephant shark (Callorhinchus milii) genome.</title>
        <authorList>
            <person name="Venkatesh B."/>
            <person name="Kirkness E.F."/>
            <person name="Loh Y.H."/>
            <person name="Halpern A.L."/>
            <person name="Lee A.P."/>
            <person name="Johnson J."/>
            <person name="Dandona N."/>
            <person name="Viswanathan L.D."/>
            <person name="Tay A."/>
            <person name="Venter J.C."/>
            <person name="Strausberg R.L."/>
            <person name="Brenner S."/>
        </authorList>
    </citation>
    <scope>NUCLEOTIDE SEQUENCE [LARGE SCALE GENOMIC DNA]</scope>
</reference>
<dbReference type="InterPro" id="IPR037579">
    <property type="entry name" value="FIB_ANG-like"/>
</dbReference>
<evidence type="ECO:0000256" key="2">
    <source>
        <dbReference type="ARBA" id="ARBA00022525"/>
    </source>
</evidence>
<keyword evidence="6" id="KW-0325">Glycoprotein</keyword>
<dbReference type="PANTHER" id="PTHR47221">
    <property type="entry name" value="FIBRINOGEN ALPHA CHAIN"/>
    <property type="match status" value="1"/>
</dbReference>
<feature type="signal peptide" evidence="9">
    <location>
        <begin position="1"/>
        <end position="20"/>
    </location>
</feature>
<dbReference type="InterPro" id="IPR020837">
    <property type="entry name" value="Fibrinogen_CS"/>
</dbReference>
<keyword evidence="12" id="KW-1185">Reference proteome</keyword>
<dbReference type="GeneTree" id="ENSGT00940000159478"/>
<protein>
    <submittedName>
        <fullName evidence="11">Angiopoietin-related protein 3-like</fullName>
    </submittedName>
</protein>
<dbReference type="SUPFAM" id="SSF56496">
    <property type="entry name" value="Fibrinogen C-terminal domain-like"/>
    <property type="match status" value="1"/>
</dbReference>
<dbReference type="Pfam" id="PF00147">
    <property type="entry name" value="Fibrinogen_C"/>
    <property type="match status" value="1"/>
</dbReference>
<dbReference type="Proteomes" id="UP000314986">
    <property type="component" value="Unassembled WGS sequence"/>
</dbReference>
<evidence type="ECO:0000256" key="9">
    <source>
        <dbReference type="SAM" id="SignalP"/>
    </source>
</evidence>
<dbReference type="PANTHER" id="PTHR47221:SF6">
    <property type="entry name" value="FIBRINOGEN ALPHA CHAIN"/>
    <property type="match status" value="1"/>
</dbReference>
<dbReference type="KEGG" id="cmk:103178101"/>
<dbReference type="InterPro" id="IPR036056">
    <property type="entry name" value="Fibrinogen-like_C"/>
</dbReference>
<feature type="coiled-coil region" evidence="7">
    <location>
        <begin position="166"/>
        <end position="200"/>
    </location>
</feature>
<name>A0A4W3I2L1_CALMI</name>
<feature type="compositionally biased region" description="Polar residues" evidence="8">
    <location>
        <begin position="218"/>
        <end position="228"/>
    </location>
</feature>
<evidence type="ECO:0000256" key="1">
    <source>
        <dbReference type="ARBA" id="ARBA00004613"/>
    </source>
</evidence>
<gene>
    <name evidence="11" type="primary">LOC103178101</name>
</gene>
<accession>A0A4W3I2L1</accession>
<dbReference type="GeneID" id="103178101"/>
<dbReference type="PROSITE" id="PS00514">
    <property type="entry name" value="FIBRINOGEN_C_1"/>
    <property type="match status" value="1"/>
</dbReference>
<dbReference type="InParanoid" id="A0A4W3I2L1"/>
<dbReference type="CDD" id="cd00087">
    <property type="entry name" value="FReD"/>
    <property type="match status" value="1"/>
</dbReference>
<dbReference type="InterPro" id="IPR002181">
    <property type="entry name" value="Fibrinogen_a/b/g_C_dom"/>
</dbReference>
<reference evidence="12" key="3">
    <citation type="journal article" date="2014" name="Nature">
        <title>Elephant shark genome provides unique insights into gnathostome evolution.</title>
        <authorList>
            <consortium name="International Elephant Shark Genome Sequencing Consortium"/>
            <person name="Venkatesh B."/>
            <person name="Lee A.P."/>
            <person name="Ravi V."/>
            <person name="Maurya A.K."/>
            <person name="Lian M.M."/>
            <person name="Swann J.B."/>
            <person name="Ohta Y."/>
            <person name="Flajnik M.F."/>
            <person name="Sutoh Y."/>
            <person name="Kasahara M."/>
            <person name="Hoon S."/>
            <person name="Gangu V."/>
            <person name="Roy S.W."/>
            <person name="Irimia M."/>
            <person name="Korzh V."/>
            <person name="Kondrychyn I."/>
            <person name="Lim Z.W."/>
            <person name="Tay B.H."/>
            <person name="Tohari S."/>
            <person name="Kong K.W."/>
            <person name="Ho S."/>
            <person name="Lorente-Galdos B."/>
            <person name="Quilez J."/>
            <person name="Marques-Bonet T."/>
            <person name="Raney B.J."/>
            <person name="Ingham P.W."/>
            <person name="Tay A."/>
            <person name="Hillier L.W."/>
            <person name="Minx P."/>
            <person name="Boehm T."/>
            <person name="Wilson R.K."/>
            <person name="Brenner S."/>
            <person name="Warren W.C."/>
        </authorList>
    </citation>
    <scope>NUCLEOTIDE SEQUENCE [LARGE SCALE GENOMIC DNA]</scope>
</reference>
<feature type="chain" id="PRO_5021199327" evidence="9">
    <location>
        <begin position="21"/>
        <end position="452"/>
    </location>
</feature>
<reference evidence="11" key="5">
    <citation type="submission" date="2025-09" db="UniProtKB">
        <authorList>
            <consortium name="Ensembl"/>
        </authorList>
    </citation>
    <scope>IDENTIFICATION</scope>
</reference>
<dbReference type="SMART" id="SM00186">
    <property type="entry name" value="FBG"/>
    <property type="match status" value="1"/>
</dbReference>
<keyword evidence="2" id="KW-0964">Secreted</keyword>
<dbReference type="GO" id="GO:0005576">
    <property type="term" value="C:extracellular region"/>
    <property type="evidence" value="ECO:0007669"/>
    <property type="project" value="UniProtKB-SubCell"/>
</dbReference>
<dbReference type="OrthoDB" id="6145874at2759"/>
<organism evidence="11 12">
    <name type="scientific">Callorhinchus milii</name>
    <name type="common">Ghost shark</name>
    <dbReference type="NCBI Taxonomy" id="7868"/>
    <lineage>
        <taxon>Eukaryota</taxon>
        <taxon>Metazoa</taxon>
        <taxon>Chordata</taxon>
        <taxon>Craniata</taxon>
        <taxon>Vertebrata</taxon>
        <taxon>Chondrichthyes</taxon>
        <taxon>Holocephali</taxon>
        <taxon>Chimaeriformes</taxon>
        <taxon>Callorhinchidae</taxon>
        <taxon>Callorhinchus</taxon>
    </lineage>
</organism>
<evidence type="ECO:0000256" key="5">
    <source>
        <dbReference type="ARBA" id="ARBA00023157"/>
    </source>
</evidence>
<sequence>MKTFYFAMMICFVNPACVLGGRLGNKSQGVQKAHFATSDDVNLIAYGLLQLGQALKHHVDGTRVEIDAIVEKLDVYNSSFIQLEGQARDLESGGEALKVKSQTLELQDQELHKISTDLRDKLTQLLQERQLFVSKVEALEGKLERMLGRKTGVNESGDPSLHRAAAEAHRLSADELLALVEEQQQQINEQSEQIQHLLGKVLNREAREHVKLRKKLKGNNSSADQQNPREAARADSDCQQIFRRGERTSGIYSIQPKGSQPFETYCQMTPESGWTMIQRRIDGSEDFDRPWLDYKTGFGDLSGEFWLGLENFYQIARQGKYLLQIKLQDWKNNTSWIEYTFRLSGEDNGYTLQIGQMVTGDLPSAMSECKDVPFSTSDRDNDLHSAINCAQKHSGGWWFSACGEANLNGKYFSTRIARRPDRKKGILWKTWKSSYYSFKSTLLMVRPATSLN</sequence>
<dbReference type="OMA" id="WFSACGE"/>
<evidence type="ECO:0000256" key="4">
    <source>
        <dbReference type="ARBA" id="ARBA00023054"/>
    </source>
</evidence>
<evidence type="ECO:0000313" key="12">
    <source>
        <dbReference type="Proteomes" id="UP000314986"/>
    </source>
</evidence>
<dbReference type="Ensembl" id="ENSCMIT00000021797.1">
    <property type="protein sequence ID" value="ENSCMIP00000021412.1"/>
    <property type="gene ID" value="ENSCMIG00000009762.1"/>
</dbReference>
<evidence type="ECO:0000313" key="11">
    <source>
        <dbReference type="Ensembl" id="ENSCMIP00000021412.1"/>
    </source>
</evidence>
<feature type="domain" description="Fibrinogen C-terminal" evidence="10">
    <location>
        <begin position="229"/>
        <end position="449"/>
    </location>
</feature>
<evidence type="ECO:0000256" key="8">
    <source>
        <dbReference type="SAM" id="MobiDB-lite"/>
    </source>
</evidence>
<dbReference type="STRING" id="7868.ENSCMIP00000021412"/>
<dbReference type="NCBIfam" id="NF040941">
    <property type="entry name" value="GGGWT_bact"/>
    <property type="match status" value="1"/>
</dbReference>
<dbReference type="Gene3D" id="3.90.215.10">
    <property type="entry name" value="Gamma Fibrinogen, chain A, domain 1"/>
    <property type="match status" value="1"/>
</dbReference>
<feature type="region of interest" description="Disordered" evidence="8">
    <location>
        <begin position="212"/>
        <end position="237"/>
    </location>
</feature>
<dbReference type="RefSeq" id="XP_007890824.2">
    <property type="nucleotide sequence ID" value="XM_007892633.2"/>
</dbReference>
<evidence type="ECO:0000259" key="10">
    <source>
        <dbReference type="PROSITE" id="PS51406"/>
    </source>
</evidence>
<reference evidence="11" key="4">
    <citation type="submission" date="2025-08" db="UniProtKB">
        <authorList>
            <consortium name="Ensembl"/>
        </authorList>
    </citation>
    <scope>IDENTIFICATION</scope>
</reference>
<dbReference type="InterPro" id="IPR014716">
    <property type="entry name" value="Fibrinogen_a/b/g_C_1"/>
</dbReference>
<evidence type="ECO:0000256" key="7">
    <source>
        <dbReference type="SAM" id="Coils"/>
    </source>
</evidence>
<dbReference type="AlphaFoldDB" id="A0A4W3I2L1"/>
<keyword evidence="5" id="KW-1015">Disulfide bond</keyword>
<evidence type="ECO:0000256" key="3">
    <source>
        <dbReference type="ARBA" id="ARBA00022729"/>
    </source>
</evidence>
<proteinExistence type="predicted"/>
<comment type="subcellular location">
    <subcellularLocation>
        <location evidence="1">Secreted</location>
    </subcellularLocation>
</comment>
<evidence type="ECO:0000256" key="6">
    <source>
        <dbReference type="ARBA" id="ARBA00023180"/>
    </source>
</evidence>
<keyword evidence="4 7" id="KW-0175">Coiled coil</keyword>
<dbReference type="GO" id="GO:0007596">
    <property type="term" value="P:blood coagulation"/>
    <property type="evidence" value="ECO:0007669"/>
    <property type="project" value="InterPro"/>
</dbReference>